<accession>A0AC58KBN9</accession>
<reference evidence="2" key="1">
    <citation type="submission" date="2025-08" db="UniProtKB">
        <authorList>
            <consortium name="RefSeq"/>
        </authorList>
    </citation>
    <scope>IDENTIFICATION</scope>
</reference>
<evidence type="ECO:0000313" key="2">
    <source>
        <dbReference type="RefSeq" id="XP_073902359.1"/>
    </source>
</evidence>
<protein>
    <submittedName>
        <fullName evidence="2">Schlafen family member 12-like</fullName>
    </submittedName>
</protein>
<organism evidence="1 2">
    <name type="scientific">Castor canadensis</name>
    <name type="common">American beaver</name>
    <dbReference type="NCBI Taxonomy" id="51338"/>
    <lineage>
        <taxon>Eukaryota</taxon>
        <taxon>Metazoa</taxon>
        <taxon>Chordata</taxon>
        <taxon>Craniata</taxon>
        <taxon>Vertebrata</taxon>
        <taxon>Euteleostomi</taxon>
        <taxon>Mammalia</taxon>
        <taxon>Eutheria</taxon>
        <taxon>Euarchontoglires</taxon>
        <taxon>Glires</taxon>
        <taxon>Rodentia</taxon>
        <taxon>Castorimorpha</taxon>
        <taxon>Castoridae</taxon>
        <taxon>Castor</taxon>
    </lineage>
</organism>
<dbReference type="Proteomes" id="UP001732720">
    <property type="component" value="Chromosome 11"/>
</dbReference>
<dbReference type="RefSeq" id="XP_073902359.1">
    <property type="nucleotide sequence ID" value="XM_074046258.1"/>
</dbReference>
<gene>
    <name evidence="2" type="primary">LOC141413774</name>
</gene>
<proteinExistence type="predicted"/>
<sequence length="234" mass="26554">MVQYKLFCHGLHRTFPVLYFYNLLSLFPYLVLPEKVTCTPENLCKEVFSQHERLEQLLHKEMLSLSQGVLIISKSWSLDLGLQENQEVICDGLLISQDRVPVLYTFVGVDEGSFLNESGCKLKSYSNLTARTLKQKLVKLGGYTGEVGILTKIYCVSPEAILLYDSSLELPYPENYCLKTQTVTDLLKALFIALNSPKSLNLLALSFSMSIISRVCSLFSRLFSFLKIFFSSLF</sequence>
<keyword evidence="1" id="KW-1185">Reference proteome</keyword>
<name>A0AC58KBN9_CASCN</name>
<evidence type="ECO:0000313" key="1">
    <source>
        <dbReference type="Proteomes" id="UP001732720"/>
    </source>
</evidence>